<dbReference type="EMBL" id="JBJQOH010000003">
    <property type="protein sequence ID" value="KAL3691289.1"/>
    <property type="molecule type" value="Genomic_DNA"/>
</dbReference>
<accession>A0ABD3HLM6</accession>
<organism evidence="1 2">
    <name type="scientific">Riccia sorocarpa</name>
    <dbReference type="NCBI Taxonomy" id="122646"/>
    <lineage>
        <taxon>Eukaryota</taxon>
        <taxon>Viridiplantae</taxon>
        <taxon>Streptophyta</taxon>
        <taxon>Embryophyta</taxon>
        <taxon>Marchantiophyta</taxon>
        <taxon>Marchantiopsida</taxon>
        <taxon>Marchantiidae</taxon>
        <taxon>Marchantiales</taxon>
        <taxon>Ricciaceae</taxon>
        <taxon>Riccia</taxon>
    </lineage>
</organism>
<name>A0ABD3HLM6_9MARC</name>
<sequence>MLHTNNIFWVASWNVNALSDPDRLQVVRGWLKNNPEVQEAEVKEDIKLLWRAHPSNVTDPRVKWELAWNRGKKLLQPIVKDLELKEARSWRLIKEQSGWVRKGDTPSHYFFAMLKSKFKQEKLESLTTESGEVQTSKEEILTETYLFYQNLFSEDSEFGEAVRRNTLREGLGLLRRKVEPGQSSKLKEIPSIDEIERIVEMLPPLPPRNHRD</sequence>
<reference evidence="1 2" key="1">
    <citation type="submission" date="2024-09" db="EMBL/GenBank/DDBJ databases">
        <title>Chromosome-scale assembly of Riccia sorocarpa.</title>
        <authorList>
            <person name="Paukszto L."/>
        </authorList>
    </citation>
    <scope>NUCLEOTIDE SEQUENCE [LARGE SCALE GENOMIC DNA]</scope>
    <source>
        <strain evidence="1">LP-2024</strain>
        <tissue evidence="1">Aerial parts of the thallus</tissue>
    </source>
</reference>
<dbReference type="Proteomes" id="UP001633002">
    <property type="component" value="Unassembled WGS sequence"/>
</dbReference>
<protein>
    <submittedName>
        <fullName evidence="1">Uncharacterized protein</fullName>
    </submittedName>
</protein>
<gene>
    <name evidence="1" type="ORF">R1sor_004940</name>
</gene>
<evidence type="ECO:0000313" key="1">
    <source>
        <dbReference type="EMBL" id="KAL3691289.1"/>
    </source>
</evidence>
<dbReference type="AlphaFoldDB" id="A0ABD3HLM6"/>
<proteinExistence type="predicted"/>
<keyword evidence="2" id="KW-1185">Reference proteome</keyword>
<comment type="caution">
    <text evidence="1">The sequence shown here is derived from an EMBL/GenBank/DDBJ whole genome shotgun (WGS) entry which is preliminary data.</text>
</comment>
<evidence type="ECO:0000313" key="2">
    <source>
        <dbReference type="Proteomes" id="UP001633002"/>
    </source>
</evidence>